<dbReference type="EC" id="5.1.3.2" evidence="5"/>
<organism evidence="13 14">
    <name type="scientific">Cryobacterium arcticum</name>
    <dbReference type="NCBI Taxonomy" id="670052"/>
    <lineage>
        <taxon>Bacteria</taxon>
        <taxon>Bacillati</taxon>
        <taxon>Actinomycetota</taxon>
        <taxon>Actinomycetes</taxon>
        <taxon>Micrococcales</taxon>
        <taxon>Microbacteriaceae</taxon>
        <taxon>Cryobacterium</taxon>
    </lineage>
</organism>
<dbReference type="InterPro" id="IPR001509">
    <property type="entry name" value="Epimerase_deHydtase"/>
</dbReference>
<evidence type="ECO:0000256" key="6">
    <source>
        <dbReference type="ARBA" id="ARBA00018569"/>
    </source>
</evidence>
<name>A0A1B1BPJ5_9MICO</name>
<evidence type="ECO:0000259" key="12">
    <source>
        <dbReference type="Pfam" id="PF01370"/>
    </source>
</evidence>
<keyword evidence="8" id="KW-0119">Carbohydrate metabolism</keyword>
<evidence type="ECO:0000256" key="2">
    <source>
        <dbReference type="ARBA" id="ARBA00001911"/>
    </source>
</evidence>
<reference evidence="13 14" key="1">
    <citation type="submission" date="2016-06" db="EMBL/GenBank/DDBJ databases">
        <title>Genome sequencing of Cryobacterium arcticum PAMC 27867.</title>
        <authorList>
            <person name="Lee J."/>
            <person name="Kim O.-S."/>
        </authorList>
    </citation>
    <scope>NUCLEOTIDE SEQUENCE [LARGE SCALE GENOMIC DNA]</scope>
    <source>
        <strain evidence="13 14">PAMC 27867</strain>
    </source>
</reference>
<protein>
    <recommendedName>
        <fullName evidence="6">UDP-glucose 4-epimerase</fullName>
        <ecNumber evidence="5">5.1.3.2</ecNumber>
    </recommendedName>
    <alternativeName>
        <fullName evidence="11">Galactowaldenase</fullName>
    </alternativeName>
    <alternativeName>
        <fullName evidence="10">UDP-galactose 4-epimerase</fullName>
    </alternativeName>
</protein>
<evidence type="ECO:0000313" key="13">
    <source>
        <dbReference type="EMBL" id="ANP74431.1"/>
    </source>
</evidence>
<evidence type="ECO:0000313" key="14">
    <source>
        <dbReference type="Proteomes" id="UP000092582"/>
    </source>
</evidence>
<sequence precursor="true">MSATLSVLFIGGSGVISAAAAELAVARGHRLTVLNRGQSDLQAVPAAAELLTADVRDAAAVRAALGERHFDVVVDFVAFTPEHVRADIEQFTDRCGQYVFISSASAYQKPPAALPIRESTPLHNPHWQYSRDKIACENVLLDAYRDQGFPVTIIRPSHTYDRTQITLLNGWTDIHRMRTGQPVVVHGDGTSLWTLTHSTDFAKALVGLFGRSQALGDSFTITSDEYLPWDALYAEYARAAGAPAPEIVHVASDTMAAENPEWSGPLLGDRSHSVIFDNTKVKALVPDFVCTTPVALGFREAIAWYDAHPEQQVVDAALNATLDRLVSAHSTRS</sequence>
<evidence type="ECO:0000256" key="4">
    <source>
        <dbReference type="ARBA" id="ARBA00007637"/>
    </source>
</evidence>
<dbReference type="GO" id="GO:0003978">
    <property type="term" value="F:UDP-glucose 4-epimerase activity"/>
    <property type="evidence" value="ECO:0007669"/>
    <property type="project" value="UniProtKB-EC"/>
</dbReference>
<evidence type="ECO:0000256" key="10">
    <source>
        <dbReference type="ARBA" id="ARBA00031367"/>
    </source>
</evidence>
<evidence type="ECO:0000256" key="11">
    <source>
        <dbReference type="ARBA" id="ARBA00033067"/>
    </source>
</evidence>
<dbReference type="STRING" id="670052.PA27867_3508"/>
<dbReference type="InterPro" id="IPR036291">
    <property type="entry name" value="NAD(P)-bd_dom_sf"/>
</dbReference>
<dbReference type="Pfam" id="PF01370">
    <property type="entry name" value="Epimerase"/>
    <property type="match status" value="1"/>
</dbReference>
<feature type="domain" description="NAD-dependent epimerase/dehydratase" evidence="12">
    <location>
        <begin position="8"/>
        <end position="209"/>
    </location>
</feature>
<dbReference type="PANTHER" id="PTHR43725">
    <property type="entry name" value="UDP-GLUCOSE 4-EPIMERASE"/>
    <property type="match status" value="1"/>
</dbReference>
<dbReference type="Gene3D" id="3.40.50.720">
    <property type="entry name" value="NAD(P)-binding Rossmann-like Domain"/>
    <property type="match status" value="1"/>
</dbReference>
<dbReference type="Proteomes" id="UP000092582">
    <property type="component" value="Chromosome 1"/>
</dbReference>
<dbReference type="KEGG" id="cart:PA27867_3508"/>
<accession>A0A1B1BPJ5</accession>
<comment type="pathway">
    <text evidence="3">Carbohydrate metabolism; galactose metabolism.</text>
</comment>
<keyword evidence="8" id="KW-0299">Galactose metabolism</keyword>
<dbReference type="SUPFAM" id="SSF51735">
    <property type="entry name" value="NAD(P)-binding Rossmann-fold domains"/>
    <property type="match status" value="1"/>
</dbReference>
<comment type="catalytic activity">
    <reaction evidence="1">
        <text>UDP-alpha-D-glucose = UDP-alpha-D-galactose</text>
        <dbReference type="Rhea" id="RHEA:22168"/>
        <dbReference type="ChEBI" id="CHEBI:58885"/>
        <dbReference type="ChEBI" id="CHEBI:66914"/>
        <dbReference type="EC" id="5.1.3.2"/>
    </reaction>
</comment>
<dbReference type="EMBL" id="CP016282">
    <property type="protein sequence ID" value="ANP74431.1"/>
    <property type="molecule type" value="Genomic_DNA"/>
</dbReference>
<dbReference type="AlphaFoldDB" id="A0A1B1BPJ5"/>
<dbReference type="GO" id="GO:0006012">
    <property type="term" value="P:galactose metabolic process"/>
    <property type="evidence" value="ECO:0007669"/>
    <property type="project" value="UniProtKB-KW"/>
</dbReference>
<evidence type="ECO:0000256" key="5">
    <source>
        <dbReference type="ARBA" id="ARBA00013189"/>
    </source>
</evidence>
<keyword evidence="9" id="KW-0413">Isomerase</keyword>
<proteinExistence type="inferred from homology"/>
<keyword evidence="7" id="KW-0520">NAD</keyword>
<keyword evidence="14" id="KW-1185">Reference proteome</keyword>
<evidence type="ECO:0000256" key="9">
    <source>
        <dbReference type="ARBA" id="ARBA00023235"/>
    </source>
</evidence>
<dbReference type="PATRIC" id="fig|670052.7.peg.3611"/>
<evidence type="ECO:0000256" key="7">
    <source>
        <dbReference type="ARBA" id="ARBA00023027"/>
    </source>
</evidence>
<dbReference type="RefSeq" id="WP_236900757.1">
    <property type="nucleotide sequence ID" value="NZ_CP016282.1"/>
</dbReference>
<evidence type="ECO:0000256" key="8">
    <source>
        <dbReference type="ARBA" id="ARBA00023144"/>
    </source>
</evidence>
<evidence type="ECO:0000256" key="3">
    <source>
        <dbReference type="ARBA" id="ARBA00004947"/>
    </source>
</evidence>
<dbReference type="GO" id="GO:0005829">
    <property type="term" value="C:cytosol"/>
    <property type="evidence" value="ECO:0007669"/>
    <property type="project" value="TreeGrafter"/>
</dbReference>
<gene>
    <name evidence="13" type="ORF">PA27867_3508</name>
</gene>
<comment type="similarity">
    <text evidence="4">Belongs to the NAD(P)-dependent epimerase/dehydratase family.</text>
</comment>
<evidence type="ECO:0000256" key="1">
    <source>
        <dbReference type="ARBA" id="ARBA00000083"/>
    </source>
</evidence>
<dbReference type="PANTHER" id="PTHR43725:SF47">
    <property type="entry name" value="UDP-GLUCOSE 4-EPIMERASE"/>
    <property type="match status" value="1"/>
</dbReference>
<comment type="cofactor">
    <cofactor evidence="2">
        <name>NAD(+)</name>
        <dbReference type="ChEBI" id="CHEBI:57540"/>
    </cofactor>
</comment>